<protein>
    <submittedName>
        <fullName evidence="1">Uncharacterized protein</fullName>
    </submittedName>
</protein>
<feature type="non-terminal residue" evidence="1">
    <location>
        <position position="1"/>
    </location>
</feature>
<reference evidence="1" key="1">
    <citation type="submission" date="2022-03" db="EMBL/GenBank/DDBJ databases">
        <title>A functionally conserved STORR gene fusion in Papaver species that diverged 16.8 million years ago.</title>
        <authorList>
            <person name="Catania T."/>
        </authorList>
    </citation>
    <scope>NUCLEOTIDE SEQUENCE</scope>
    <source>
        <strain evidence="1">S-191538</strain>
    </source>
</reference>
<dbReference type="AlphaFoldDB" id="A0AA42AZ64"/>
<feature type="non-terminal residue" evidence="1">
    <location>
        <position position="58"/>
    </location>
</feature>
<evidence type="ECO:0000313" key="1">
    <source>
        <dbReference type="EMBL" id="MCL7045269.1"/>
    </source>
</evidence>
<keyword evidence="2" id="KW-1185">Reference proteome</keyword>
<organism evidence="1 2">
    <name type="scientific">Papaver nudicaule</name>
    <name type="common">Iceland poppy</name>
    <dbReference type="NCBI Taxonomy" id="74823"/>
    <lineage>
        <taxon>Eukaryota</taxon>
        <taxon>Viridiplantae</taxon>
        <taxon>Streptophyta</taxon>
        <taxon>Embryophyta</taxon>
        <taxon>Tracheophyta</taxon>
        <taxon>Spermatophyta</taxon>
        <taxon>Magnoliopsida</taxon>
        <taxon>Ranunculales</taxon>
        <taxon>Papaveraceae</taxon>
        <taxon>Papaveroideae</taxon>
        <taxon>Papaver</taxon>
    </lineage>
</organism>
<dbReference type="Proteomes" id="UP001177140">
    <property type="component" value="Unassembled WGS sequence"/>
</dbReference>
<dbReference type="EMBL" id="JAJJMA010267963">
    <property type="protein sequence ID" value="MCL7045269.1"/>
    <property type="molecule type" value="Genomic_DNA"/>
</dbReference>
<evidence type="ECO:0000313" key="2">
    <source>
        <dbReference type="Proteomes" id="UP001177140"/>
    </source>
</evidence>
<accession>A0AA42AZ64</accession>
<comment type="caution">
    <text evidence="1">The sequence shown here is derived from an EMBL/GenBank/DDBJ whole genome shotgun (WGS) entry which is preliminary data.</text>
</comment>
<sequence length="58" mass="6601">DDELNVSHQLDRLSPPTPSYAFLTSDSNWIKANRYYEKSLSLKQLLSALPGNEFCKAQ</sequence>
<name>A0AA42AZ64_PAPNU</name>
<gene>
    <name evidence="1" type="ORF">MKW94_027227</name>
</gene>
<proteinExistence type="predicted"/>